<gene>
    <name evidence="2" type="ORF">CAMP_LOCUS13752</name>
</gene>
<comment type="caution">
    <text evidence="2">The sequence shown here is derived from an EMBL/GenBank/DDBJ whole genome shotgun (WGS) entry which is preliminary data.</text>
</comment>
<accession>A0A9P1ISA5</accession>
<keyword evidence="3" id="KW-1185">Reference proteome</keyword>
<feature type="region of interest" description="Disordered" evidence="1">
    <location>
        <begin position="43"/>
        <end position="88"/>
    </location>
</feature>
<dbReference type="Proteomes" id="UP001152747">
    <property type="component" value="Unassembled WGS sequence"/>
</dbReference>
<reference evidence="2" key="1">
    <citation type="submission" date="2022-11" db="EMBL/GenBank/DDBJ databases">
        <authorList>
            <person name="Kikuchi T."/>
        </authorList>
    </citation>
    <scope>NUCLEOTIDE SEQUENCE</scope>
    <source>
        <strain evidence="2">PS1010</strain>
    </source>
</reference>
<sequence>METDSENDYSSSDEDDVDLESQGPFTSSIGRRSYQDTDFVLRSDSSLSDSSAESDEVYQNGSQSDDYDFDLEDHGDIDGENQNNDPVMETSHLHNLSKHLLGFLLVKFAMSRKQLEETIAVMNIVYGGHCPVGASSVWNYAKQMGDRFKVRKQFYCTECRWKLSANNKRCPNPYCDRWRNIVKNGKSTAENCLVDYSVENQMRFLLEDNLEEIVAHHQAIHDNQVEESIDDVRTLPIYRSKIESRQQFDEKKITIVVTGSFDGARPAKLTKREITPFVLRLESLNKKVRNIEENFVLASLHYSSNGVKSEDIDEFTKSVLGIMSDMKGARTVGGLPDWQIPVGCQVCETVGEPVGLMTISFNKVEDADLRTTTSCLNDMAKKEKGFRRDGKFFLLLDYSKFAKLFVAVMMLLDLFHIRKEGVIKKALKELVKNKWSWSKLKNTRRAAIEHALMNTKPTTNETDLLSTSSIAIATGCQIQRMASIALPLAAVNMVFVQTSYGFYVLTIFIVLWNEQNVAAYDTIQQIFDSALRLYVSKEPEKVPLKGHDFFKHQILHLKTYGVRFDMEQFEKLHSKFQANLNSKCTNVIDLYGSRFLAKSGIRSDLMKDLEDQQDYAKNVIHSILDIEIDVPNYGILNEVEKELVSISDLDSINVFENLEKITKFGSRASCEKINGKPIIIDSEKYWRTKKTCGSYFLKKTNADFKFMKCIIFYECNDEVYVLVEELRTTTLVDLMENMLQNVKANESRSSFEHCRSIQEKFRGLNTPFERIESSYLNVVKFSDVVGSAIFIPFERLKLQLFRVLNCGLSKMGENFAAMSKVSGVSEPAANYQMFLEKDQEIANLRMQLLQQQNQMGIMQQHQPPNPLAAPISYYKDSHGPNMFMTPTVYPTPTPTPELPPPTATSTTSTTNYSTPHATPLSTPSRRSPSIATTSSPRLEPCYTSESISLDAMRSCVTNDRLDAYRIGNICKLSAKSNFQRHTSIMKTFVKENCGRVKVLGLSEKCYEAENAGILAIANSVFQNMVSMRKGNEEIKQARDNFDIIGSTSNVSTMFFVDARCGEGYKTGHTRKIGDLQPPRDGCSELMKMKHYMIYFLGEIVDEDLKAKLTSTSVNFFVEDGDETNANDDIEEVEEEEPSDESDEPSQVSKHGSRNENLVELNGFIKRNMFDVFLQFYKLSSPLLTDRRQWKVADLENDPDFLNFGTDWDARIEKMAHLRKKYKDFKKVHFKKTLKQAVYDFRRGTWDPKKKAKKFKGRERDSKVRINARNMKKRKASELDPS</sequence>
<feature type="compositionally biased region" description="Acidic residues" evidence="1">
    <location>
        <begin position="1"/>
        <end position="19"/>
    </location>
</feature>
<organism evidence="2 3">
    <name type="scientific">Caenorhabditis angaria</name>
    <dbReference type="NCBI Taxonomy" id="860376"/>
    <lineage>
        <taxon>Eukaryota</taxon>
        <taxon>Metazoa</taxon>
        <taxon>Ecdysozoa</taxon>
        <taxon>Nematoda</taxon>
        <taxon>Chromadorea</taxon>
        <taxon>Rhabditida</taxon>
        <taxon>Rhabditina</taxon>
        <taxon>Rhabditomorpha</taxon>
        <taxon>Rhabditoidea</taxon>
        <taxon>Rhabditidae</taxon>
        <taxon>Peloderinae</taxon>
        <taxon>Caenorhabditis</taxon>
    </lineage>
</organism>
<name>A0A9P1ISA5_9PELO</name>
<evidence type="ECO:0000313" key="2">
    <source>
        <dbReference type="EMBL" id="CAI5451115.1"/>
    </source>
</evidence>
<feature type="compositionally biased region" description="Pro residues" evidence="1">
    <location>
        <begin position="889"/>
        <end position="902"/>
    </location>
</feature>
<feature type="compositionally biased region" description="Low complexity" evidence="1">
    <location>
        <begin position="903"/>
        <end position="929"/>
    </location>
</feature>
<dbReference type="EMBL" id="CANHGI010000005">
    <property type="protein sequence ID" value="CAI5451115.1"/>
    <property type="molecule type" value="Genomic_DNA"/>
</dbReference>
<feature type="region of interest" description="Disordered" evidence="1">
    <location>
        <begin position="888"/>
        <end position="937"/>
    </location>
</feature>
<feature type="compositionally biased region" description="Acidic residues" evidence="1">
    <location>
        <begin position="1119"/>
        <end position="1143"/>
    </location>
</feature>
<evidence type="ECO:0000256" key="1">
    <source>
        <dbReference type="SAM" id="MobiDB-lite"/>
    </source>
</evidence>
<proteinExistence type="predicted"/>
<protein>
    <submittedName>
        <fullName evidence="2">Uncharacterized protein</fullName>
    </submittedName>
</protein>
<feature type="region of interest" description="Disordered" evidence="1">
    <location>
        <begin position="1249"/>
        <end position="1281"/>
    </location>
</feature>
<evidence type="ECO:0000313" key="3">
    <source>
        <dbReference type="Proteomes" id="UP001152747"/>
    </source>
</evidence>
<dbReference type="OrthoDB" id="5878023at2759"/>
<feature type="region of interest" description="Disordered" evidence="1">
    <location>
        <begin position="1"/>
        <end position="31"/>
    </location>
</feature>
<feature type="region of interest" description="Disordered" evidence="1">
    <location>
        <begin position="1119"/>
        <end position="1152"/>
    </location>
</feature>